<evidence type="ECO:0000313" key="3">
    <source>
        <dbReference type="Proteomes" id="UP001162031"/>
    </source>
</evidence>
<evidence type="ECO:0000256" key="1">
    <source>
        <dbReference type="SAM" id="MobiDB-lite"/>
    </source>
</evidence>
<dbReference type="Proteomes" id="UP001162031">
    <property type="component" value="Unassembled WGS sequence"/>
</dbReference>
<protein>
    <submittedName>
        <fullName evidence="2">Uncharacterized protein</fullName>
    </submittedName>
</protein>
<feature type="compositionally biased region" description="Basic and acidic residues" evidence="1">
    <location>
        <begin position="256"/>
        <end position="275"/>
    </location>
</feature>
<feature type="compositionally biased region" description="Basic and acidic residues" evidence="1">
    <location>
        <begin position="214"/>
        <end position="231"/>
    </location>
</feature>
<feature type="compositionally biased region" description="Basic and acidic residues" evidence="1">
    <location>
        <begin position="170"/>
        <end position="189"/>
    </location>
</feature>
<proteinExistence type="predicted"/>
<evidence type="ECO:0000313" key="2">
    <source>
        <dbReference type="EMBL" id="CAI5741803.1"/>
    </source>
</evidence>
<gene>
    <name evidence="2" type="ORF">HBR001_LOCUS8658</name>
</gene>
<dbReference type="EMBL" id="CANTFL010001452">
    <property type="protein sequence ID" value="CAI5741803.1"/>
    <property type="molecule type" value="Genomic_DNA"/>
</dbReference>
<reference evidence="2" key="1">
    <citation type="submission" date="2022-12" db="EMBL/GenBank/DDBJ databases">
        <authorList>
            <person name="Webb A."/>
        </authorList>
    </citation>
    <scope>NUCLEOTIDE SEQUENCE</scope>
    <source>
        <strain evidence="2">Hp1</strain>
    </source>
</reference>
<organism evidence="2 3">
    <name type="scientific">Hyaloperonospora brassicae</name>
    <name type="common">Brassica downy mildew</name>
    <name type="synonym">Peronospora brassicae</name>
    <dbReference type="NCBI Taxonomy" id="162125"/>
    <lineage>
        <taxon>Eukaryota</taxon>
        <taxon>Sar</taxon>
        <taxon>Stramenopiles</taxon>
        <taxon>Oomycota</taxon>
        <taxon>Peronosporomycetes</taxon>
        <taxon>Peronosporales</taxon>
        <taxon>Peronosporaceae</taxon>
        <taxon>Hyaloperonospora</taxon>
    </lineage>
</organism>
<name>A0AAV0UZX9_HYABA</name>
<feature type="compositionally biased region" description="Basic residues" evidence="1">
    <location>
        <begin position="276"/>
        <end position="293"/>
    </location>
</feature>
<keyword evidence="3" id="KW-1185">Reference proteome</keyword>
<accession>A0AAV0UZX9</accession>
<dbReference type="AlphaFoldDB" id="A0AAV0UZX9"/>
<feature type="region of interest" description="Disordered" evidence="1">
    <location>
        <begin position="161"/>
        <end position="293"/>
    </location>
</feature>
<comment type="caution">
    <text evidence="2">The sequence shown here is derived from an EMBL/GenBank/DDBJ whole genome shotgun (WGS) entry which is preliminary data.</text>
</comment>
<sequence>MTTTEMTATGGEMVLLAMLPEESRVMLVQTSRLQTVGDLEDFIVDEYARVFPHLPPLSRGLRLQKCVSPELVLDRRAHTAVHQEASHRFVDLAKNVQAGNVFHNMEQIYIVTHAKLKPKKALVAQPTAIVAREEEEKSEAQGAQKPQAPEKIVEAVEGGQAAIGTQSNDSAKEKVPGRNEKIVEKERHAPSKTSAGIESRVKEKNVSGSVTKAATKETADAKKHVADESTGGRKKVVAKQSSEKADLKYKSTKAGTEQKSESKKTGKKETNDVKETKKKSRRRSLLRRTKKAL</sequence>